<comment type="catalytic activity">
    <reaction evidence="1 6">
        <text>a uridine in RNA = a pseudouridine in RNA</text>
        <dbReference type="Rhea" id="RHEA:48348"/>
        <dbReference type="Rhea" id="RHEA-COMP:12068"/>
        <dbReference type="Rhea" id="RHEA-COMP:12069"/>
        <dbReference type="ChEBI" id="CHEBI:65314"/>
        <dbReference type="ChEBI" id="CHEBI:65315"/>
    </reaction>
</comment>
<dbReference type="CDD" id="cd02869">
    <property type="entry name" value="PseudoU_synth_RluA_like"/>
    <property type="match status" value="1"/>
</dbReference>
<reference evidence="8 9" key="1">
    <citation type="submission" date="2019-11" db="EMBL/GenBank/DDBJ databases">
        <title>Complete genome sequence of Spiroplasma tabanidicola TAUS-1 (DSM 22603).</title>
        <authorList>
            <person name="Huang C.-T."/>
            <person name="Lin Y.-C."/>
            <person name="Kuo C.-H."/>
        </authorList>
    </citation>
    <scope>NUCLEOTIDE SEQUENCE [LARGE SCALE GENOMIC DNA]</scope>
    <source>
        <strain evidence="8 9">TAUS-1</strain>
    </source>
</reference>
<evidence type="ECO:0000256" key="3">
    <source>
        <dbReference type="ARBA" id="ARBA00023235"/>
    </source>
</evidence>
<name>A0A6I6C951_9MOLU</name>
<dbReference type="EMBL" id="CP046276">
    <property type="protein sequence ID" value="QGS52136.1"/>
    <property type="molecule type" value="Genomic_DNA"/>
</dbReference>
<feature type="active site" evidence="4">
    <location>
        <position position="139"/>
    </location>
</feature>
<dbReference type="InterPro" id="IPR006145">
    <property type="entry name" value="PsdUridine_synth_RsuA/RluA"/>
</dbReference>
<keyword evidence="9" id="KW-1185">Reference proteome</keyword>
<feature type="domain" description="RNA-binding S4" evidence="7">
    <location>
        <begin position="13"/>
        <end position="76"/>
    </location>
</feature>
<dbReference type="GO" id="GO:0120159">
    <property type="term" value="F:rRNA pseudouridine synthase activity"/>
    <property type="evidence" value="ECO:0007669"/>
    <property type="project" value="UniProtKB-ARBA"/>
</dbReference>
<evidence type="ECO:0000256" key="2">
    <source>
        <dbReference type="ARBA" id="ARBA00010876"/>
    </source>
</evidence>
<comment type="similarity">
    <text evidence="2 6">Belongs to the pseudouridine synthase RluA family.</text>
</comment>
<dbReference type="EC" id="5.4.99.-" evidence="6"/>
<dbReference type="InterPro" id="IPR050188">
    <property type="entry name" value="RluA_PseudoU_synthase"/>
</dbReference>
<proteinExistence type="inferred from homology"/>
<dbReference type="PANTHER" id="PTHR21600">
    <property type="entry name" value="MITOCHONDRIAL RNA PSEUDOURIDINE SYNTHASE"/>
    <property type="match status" value="1"/>
</dbReference>
<accession>A0A6I6C951</accession>
<dbReference type="CDD" id="cd00165">
    <property type="entry name" value="S4"/>
    <property type="match status" value="1"/>
</dbReference>
<dbReference type="RefSeq" id="WP_156006790.1">
    <property type="nucleotide sequence ID" value="NZ_CP046276.1"/>
</dbReference>
<dbReference type="InterPro" id="IPR036986">
    <property type="entry name" value="S4_RNA-bd_sf"/>
</dbReference>
<dbReference type="Gene3D" id="3.10.290.10">
    <property type="entry name" value="RNA-binding S4 domain"/>
    <property type="match status" value="1"/>
</dbReference>
<organism evidence="8 9">
    <name type="scientific">Spiroplasma tabanidicola</name>
    <dbReference type="NCBI Taxonomy" id="324079"/>
    <lineage>
        <taxon>Bacteria</taxon>
        <taxon>Bacillati</taxon>
        <taxon>Mycoplasmatota</taxon>
        <taxon>Mollicutes</taxon>
        <taxon>Entomoplasmatales</taxon>
        <taxon>Spiroplasmataceae</taxon>
        <taxon>Spiroplasma</taxon>
    </lineage>
</organism>
<dbReference type="GO" id="GO:0000455">
    <property type="term" value="P:enzyme-directed rRNA pseudouridine synthesis"/>
    <property type="evidence" value="ECO:0007669"/>
    <property type="project" value="TreeGrafter"/>
</dbReference>
<dbReference type="SUPFAM" id="SSF55174">
    <property type="entry name" value="Alpha-L RNA-binding motif"/>
    <property type="match status" value="1"/>
</dbReference>
<dbReference type="PROSITE" id="PS50889">
    <property type="entry name" value="S4"/>
    <property type="match status" value="1"/>
</dbReference>
<evidence type="ECO:0000256" key="6">
    <source>
        <dbReference type="RuleBase" id="RU362028"/>
    </source>
</evidence>
<dbReference type="SMART" id="SM00363">
    <property type="entry name" value="S4"/>
    <property type="match status" value="1"/>
</dbReference>
<sequence length="304" mass="34893">MEPITIEITTNSDRLDKYVTDYLKQDYDFSRSYVQSLIKQGFIKVNDNLVSSNYNLLIGDIITIDPKSPEELNAIPQDVDFEIVYQDKDIIVVNKPNHLVVHPAIGNPDKTLVNGLLFKIKDLSSIGGYLRPGIVHRLDKDTTGLMIVAKNDKAHKRLTEMLANNEIYKEYLALVHGNVEPNKGKIDAPIGRDKNNRKKMTVTEINSKKAVTNFEVVKRFDKFSLLSCVIETGRTHQIRVHMAFIKHPVLGDHLYAFKEDKNIEFGQFLHSHKLSFDHPVTNERFEFSCELPKEFNDKIVEIEK</sequence>
<dbReference type="InterPro" id="IPR002942">
    <property type="entry name" value="S4_RNA-bd"/>
</dbReference>
<keyword evidence="3 6" id="KW-0413">Isomerase</keyword>
<dbReference type="OrthoDB" id="9807829at2"/>
<dbReference type="PANTHER" id="PTHR21600:SF44">
    <property type="entry name" value="RIBOSOMAL LARGE SUBUNIT PSEUDOURIDINE SYNTHASE D"/>
    <property type="match status" value="1"/>
</dbReference>
<evidence type="ECO:0000313" key="9">
    <source>
        <dbReference type="Proteomes" id="UP000424468"/>
    </source>
</evidence>
<gene>
    <name evidence="8" type="primary">rluD</name>
    <name evidence="8" type="ORF">STABA_v1c07800</name>
</gene>
<dbReference type="InterPro" id="IPR006224">
    <property type="entry name" value="PsdUridine_synth_RluA-like_CS"/>
</dbReference>
<dbReference type="Pfam" id="PF00849">
    <property type="entry name" value="PseudoU_synth_2"/>
    <property type="match status" value="1"/>
</dbReference>
<dbReference type="Proteomes" id="UP000424468">
    <property type="component" value="Chromosome"/>
</dbReference>
<dbReference type="Gene3D" id="3.30.2350.10">
    <property type="entry name" value="Pseudouridine synthase"/>
    <property type="match status" value="1"/>
</dbReference>
<evidence type="ECO:0000256" key="1">
    <source>
        <dbReference type="ARBA" id="ARBA00000073"/>
    </source>
</evidence>
<evidence type="ECO:0000259" key="7">
    <source>
        <dbReference type="SMART" id="SM00363"/>
    </source>
</evidence>
<protein>
    <recommendedName>
        <fullName evidence="6">Pseudouridine synthase</fullName>
        <ecNumber evidence="6">5.4.99.-</ecNumber>
    </recommendedName>
</protein>
<dbReference type="InterPro" id="IPR006225">
    <property type="entry name" value="PsdUridine_synth_RluC/D"/>
</dbReference>
<dbReference type="InterPro" id="IPR020103">
    <property type="entry name" value="PsdUridine_synth_cat_dom_sf"/>
</dbReference>
<dbReference type="GO" id="GO:0003723">
    <property type="term" value="F:RNA binding"/>
    <property type="evidence" value="ECO:0007669"/>
    <property type="project" value="UniProtKB-KW"/>
</dbReference>
<evidence type="ECO:0000256" key="5">
    <source>
        <dbReference type="PROSITE-ProRule" id="PRU00182"/>
    </source>
</evidence>
<dbReference type="PROSITE" id="PS01129">
    <property type="entry name" value="PSI_RLU"/>
    <property type="match status" value="1"/>
</dbReference>
<keyword evidence="5" id="KW-0694">RNA-binding</keyword>
<evidence type="ECO:0000313" key="8">
    <source>
        <dbReference type="EMBL" id="QGS52136.1"/>
    </source>
</evidence>
<dbReference type="KEGG" id="stab:STABA_v1c07800"/>
<dbReference type="NCBIfam" id="TIGR00005">
    <property type="entry name" value="rluA_subfam"/>
    <property type="match status" value="1"/>
</dbReference>
<comment type="function">
    <text evidence="6">Responsible for synthesis of pseudouridine from uracil.</text>
</comment>
<dbReference type="AlphaFoldDB" id="A0A6I6C951"/>
<evidence type="ECO:0000256" key="4">
    <source>
        <dbReference type="PIRSR" id="PIRSR606225-1"/>
    </source>
</evidence>
<dbReference type="SUPFAM" id="SSF55120">
    <property type="entry name" value="Pseudouridine synthase"/>
    <property type="match status" value="1"/>
</dbReference>